<dbReference type="SUPFAM" id="SSF51905">
    <property type="entry name" value="FAD/NAD(P)-binding domain"/>
    <property type="match status" value="1"/>
</dbReference>
<dbReference type="GO" id="GO:0016491">
    <property type="term" value="F:oxidoreductase activity"/>
    <property type="evidence" value="ECO:0007669"/>
    <property type="project" value="UniProtKB-KW"/>
</dbReference>
<keyword evidence="1" id="KW-0004">4Fe-4S</keyword>
<dbReference type="PANTHER" id="PTHR43498">
    <property type="entry name" value="FERREDOXIN:COB-COM HETERODISULFIDE REDUCTASE SUBUNIT A"/>
    <property type="match status" value="1"/>
</dbReference>
<evidence type="ECO:0000313" key="6">
    <source>
        <dbReference type="EMBL" id="TWT78393.1"/>
    </source>
</evidence>
<name>A0A5C5YUQ8_9BACT</name>
<sequence>MNRVSQPRGPGCLWRFAWAVAIPLALCGPAATETIDAGQYDVVICGGSAAALAAAFTAAEEGAKVALIEPTDWIGGQFTSSGVPAVDEAWHRVVDPETKQVAVDVAGIARDPRNMTPFLRDALAEIGNPGRGWVSRYCFLPRVILDSAFVPREHRLRDRLTVFRDTVVKAVATDDASRKITRLTAIQRTPRPGTPSGGYDRRLSEDLAEWYSAKPSDRFEKRVLTFDSQADRGTIFIDATEWGELLALSGASYLIGADNADSPNSSGGVCGQAITYGFVMRFNESPQADHPAYARAPNLGFGSYRDRPDAWEKVWTYRRLLADHDAPSPGDLSLQNWGYHPATDESGNDYPYGYLFLDKKLTARQVSNWRGGVDVAVLAAAERQAFAWHDWFRRAAPSEFDPDCFTIAAEALGTGHGLSKTPYIRDTRRSIGLGDFLLSFEDISGAPPSQTGRRFGDRVALGAYAADIHPLAGCEYSELAHASDRSPLPYYIPYRSLTNRDFDNLLVAGKTMAQTFLANSAVRLHPSEWSSGCAAGAAAAFLAKSGLSTPDGLQQIGVLQEIVSRHTPTDWTID</sequence>
<evidence type="ECO:0000256" key="3">
    <source>
        <dbReference type="ARBA" id="ARBA00023002"/>
    </source>
</evidence>
<organism evidence="6 7">
    <name type="scientific">Posidoniimonas polymericola</name>
    <dbReference type="NCBI Taxonomy" id="2528002"/>
    <lineage>
        <taxon>Bacteria</taxon>
        <taxon>Pseudomonadati</taxon>
        <taxon>Planctomycetota</taxon>
        <taxon>Planctomycetia</taxon>
        <taxon>Pirellulales</taxon>
        <taxon>Lacipirellulaceae</taxon>
        <taxon>Posidoniimonas</taxon>
    </lineage>
</organism>
<dbReference type="Pfam" id="PF12831">
    <property type="entry name" value="FAD_oxidored"/>
    <property type="match status" value="2"/>
</dbReference>
<dbReference type="Gene3D" id="3.50.50.60">
    <property type="entry name" value="FAD/NAD(P)-binding domain"/>
    <property type="match status" value="1"/>
</dbReference>
<dbReference type="InterPro" id="IPR036188">
    <property type="entry name" value="FAD/NAD-bd_sf"/>
</dbReference>
<dbReference type="EMBL" id="SJPO01000002">
    <property type="protein sequence ID" value="TWT78393.1"/>
    <property type="molecule type" value="Genomic_DNA"/>
</dbReference>
<keyword evidence="5" id="KW-0411">Iron-sulfur</keyword>
<keyword evidence="3" id="KW-0560">Oxidoreductase</keyword>
<evidence type="ECO:0000256" key="1">
    <source>
        <dbReference type="ARBA" id="ARBA00022485"/>
    </source>
</evidence>
<accession>A0A5C5YUQ8</accession>
<dbReference type="GO" id="GO:0051539">
    <property type="term" value="F:4 iron, 4 sulfur cluster binding"/>
    <property type="evidence" value="ECO:0007669"/>
    <property type="project" value="UniProtKB-KW"/>
</dbReference>
<dbReference type="OrthoDB" id="615715at2"/>
<protein>
    <submittedName>
        <fullName evidence="6">Putative FAD-binding dehydrogenase</fullName>
    </submittedName>
</protein>
<evidence type="ECO:0000256" key="4">
    <source>
        <dbReference type="ARBA" id="ARBA00023004"/>
    </source>
</evidence>
<evidence type="ECO:0000313" key="7">
    <source>
        <dbReference type="Proteomes" id="UP000318478"/>
    </source>
</evidence>
<proteinExistence type="predicted"/>
<dbReference type="InterPro" id="IPR039650">
    <property type="entry name" value="HdrA-like"/>
</dbReference>
<dbReference type="PANTHER" id="PTHR43498:SF1">
    <property type="entry name" value="COB--COM HETERODISULFIDE REDUCTASE IRON-SULFUR SUBUNIT A"/>
    <property type="match status" value="1"/>
</dbReference>
<dbReference type="AlphaFoldDB" id="A0A5C5YUQ8"/>
<keyword evidence="4" id="KW-0408">Iron</keyword>
<keyword evidence="2" id="KW-0479">Metal-binding</keyword>
<comment type="caution">
    <text evidence="6">The sequence shown here is derived from an EMBL/GenBank/DDBJ whole genome shotgun (WGS) entry which is preliminary data.</text>
</comment>
<gene>
    <name evidence="6" type="ORF">Pla123a_11840</name>
</gene>
<dbReference type="Proteomes" id="UP000318478">
    <property type="component" value="Unassembled WGS sequence"/>
</dbReference>
<dbReference type="GO" id="GO:0046872">
    <property type="term" value="F:metal ion binding"/>
    <property type="evidence" value="ECO:0007669"/>
    <property type="project" value="UniProtKB-KW"/>
</dbReference>
<evidence type="ECO:0000256" key="5">
    <source>
        <dbReference type="ARBA" id="ARBA00023014"/>
    </source>
</evidence>
<reference evidence="6 7" key="1">
    <citation type="submission" date="2019-02" db="EMBL/GenBank/DDBJ databases">
        <title>Deep-cultivation of Planctomycetes and their phenomic and genomic characterization uncovers novel biology.</title>
        <authorList>
            <person name="Wiegand S."/>
            <person name="Jogler M."/>
            <person name="Boedeker C."/>
            <person name="Pinto D."/>
            <person name="Vollmers J."/>
            <person name="Rivas-Marin E."/>
            <person name="Kohn T."/>
            <person name="Peeters S.H."/>
            <person name="Heuer A."/>
            <person name="Rast P."/>
            <person name="Oberbeckmann S."/>
            <person name="Bunk B."/>
            <person name="Jeske O."/>
            <person name="Meyerdierks A."/>
            <person name="Storesund J.E."/>
            <person name="Kallscheuer N."/>
            <person name="Luecker S."/>
            <person name="Lage O.M."/>
            <person name="Pohl T."/>
            <person name="Merkel B.J."/>
            <person name="Hornburger P."/>
            <person name="Mueller R.-W."/>
            <person name="Bruemmer F."/>
            <person name="Labrenz M."/>
            <person name="Spormann A.M."/>
            <person name="Op Den Camp H."/>
            <person name="Overmann J."/>
            <person name="Amann R."/>
            <person name="Jetten M.S.M."/>
            <person name="Mascher T."/>
            <person name="Medema M.H."/>
            <person name="Devos D.P."/>
            <person name="Kaster A.-K."/>
            <person name="Ovreas L."/>
            <person name="Rohde M."/>
            <person name="Galperin M.Y."/>
            <person name="Jogler C."/>
        </authorList>
    </citation>
    <scope>NUCLEOTIDE SEQUENCE [LARGE SCALE GENOMIC DNA]</scope>
    <source>
        <strain evidence="6 7">Pla123a</strain>
    </source>
</reference>
<evidence type="ECO:0000256" key="2">
    <source>
        <dbReference type="ARBA" id="ARBA00022723"/>
    </source>
</evidence>
<keyword evidence="7" id="KW-1185">Reference proteome</keyword>